<dbReference type="GO" id="GO:0015074">
    <property type="term" value="P:DNA integration"/>
    <property type="evidence" value="ECO:0007669"/>
    <property type="project" value="InterPro"/>
</dbReference>
<dbReference type="GO" id="GO:0003676">
    <property type="term" value="F:nucleic acid binding"/>
    <property type="evidence" value="ECO:0007669"/>
    <property type="project" value="InterPro"/>
</dbReference>
<dbReference type="PANTHER" id="PTHR47515:SF1">
    <property type="entry name" value="BLR2054 PROTEIN"/>
    <property type="match status" value="1"/>
</dbReference>
<evidence type="ECO:0000313" key="2">
    <source>
        <dbReference type="EMBL" id="PWK50974.1"/>
    </source>
</evidence>
<dbReference type="PROSITE" id="PS50994">
    <property type="entry name" value="INTEGRASE"/>
    <property type="match status" value="1"/>
</dbReference>
<dbReference type="Pfam" id="PF00665">
    <property type="entry name" value="rve"/>
    <property type="match status" value="1"/>
</dbReference>
<dbReference type="Proteomes" id="UP000245390">
    <property type="component" value="Unassembled WGS sequence"/>
</dbReference>
<feature type="domain" description="Integrase catalytic" evidence="1">
    <location>
        <begin position="1"/>
        <end position="58"/>
    </location>
</feature>
<evidence type="ECO:0000313" key="3">
    <source>
        <dbReference type="Proteomes" id="UP000245390"/>
    </source>
</evidence>
<evidence type="ECO:0000259" key="1">
    <source>
        <dbReference type="PROSITE" id="PS50994"/>
    </source>
</evidence>
<proteinExistence type="predicted"/>
<dbReference type="SUPFAM" id="SSF53098">
    <property type="entry name" value="Ribonuclease H-like"/>
    <property type="match status" value="1"/>
</dbReference>
<comment type="caution">
    <text evidence="2">The sequence shown here is derived from an EMBL/GenBank/DDBJ whole genome shotgun (WGS) entry which is preliminary data.</text>
</comment>
<organism evidence="2 3">
    <name type="scientific">Silicimonas algicola</name>
    <dbReference type="NCBI Taxonomy" id="1826607"/>
    <lineage>
        <taxon>Bacteria</taxon>
        <taxon>Pseudomonadati</taxon>
        <taxon>Pseudomonadota</taxon>
        <taxon>Alphaproteobacteria</taxon>
        <taxon>Rhodobacterales</taxon>
        <taxon>Paracoccaceae</taxon>
    </lineage>
</organism>
<dbReference type="AlphaFoldDB" id="A0A316FQM6"/>
<dbReference type="InterPro" id="IPR001584">
    <property type="entry name" value="Integrase_cat-core"/>
</dbReference>
<sequence>MPYLIDEFTRECLAVRIDRRLRSTNVIDVLSDQFILRGVPDSIRSDNGPELAARAVRD</sequence>
<dbReference type="InterPro" id="IPR012337">
    <property type="entry name" value="RNaseH-like_sf"/>
</dbReference>
<keyword evidence="3" id="KW-1185">Reference proteome</keyword>
<accession>A0A316FQM6</accession>
<reference evidence="2 3" key="1">
    <citation type="submission" date="2018-05" db="EMBL/GenBank/DDBJ databases">
        <title>Genomic Encyclopedia of Type Strains, Phase IV (KMG-IV): sequencing the most valuable type-strain genomes for metagenomic binning, comparative biology and taxonomic classification.</title>
        <authorList>
            <person name="Goeker M."/>
        </authorList>
    </citation>
    <scope>NUCLEOTIDE SEQUENCE [LARGE SCALE GENOMIC DNA]</scope>
    <source>
        <strain evidence="2 3">DSM 103371</strain>
    </source>
</reference>
<name>A0A316FQM6_9RHOB</name>
<protein>
    <recommendedName>
        <fullName evidence="1">Integrase catalytic domain-containing protein</fullName>
    </recommendedName>
</protein>
<dbReference type="PANTHER" id="PTHR47515">
    <property type="entry name" value="LOW CALCIUM RESPONSE LOCUS PROTEIN T"/>
    <property type="match status" value="1"/>
</dbReference>
<dbReference type="InterPro" id="IPR036397">
    <property type="entry name" value="RNaseH_sf"/>
</dbReference>
<gene>
    <name evidence="2" type="ORF">C8D95_1196</name>
</gene>
<dbReference type="Gene3D" id="3.30.420.10">
    <property type="entry name" value="Ribonuclease H-like superfamily/Ribonuclease H"/>
    <property type="match status" value="1"/>
</dbReference>
<dbReference type="EMBL" id="QGGV01000019">
    <property type="protein sequence ID" value="PWK50974.1"/>
    <property type="molecule type" value="Genomic_DNA"/>
</dbReference>